<organism evidence="2 3">
    <name type="scientific">Helianthus annuus</name>
    <name type="common">Common sunflower</name>
    <dbReference type="NCBI Taxonomy" id="4232"/>
    <lineage>
        <taxon>Eukaryota</taxon>
        <taxon>Viridiplantae</taxon>
        <taxon>Streptophyta</taxon>
        <taxon>Embryophyta</taxon>
        <taxon>Tracheophyta</taxon>
        <taxon>Spermatophyta</taxon>
        <taxon>Magnoliopsida</taxon>
        <taxon>eudicotyledons</taxon>
        <taxon>Gunneridae</taxon>
        <taxon>Pentapetalae</taxon>
        <taxon>asterids</taxon>
        <taxon>campanulids</taxon>
        <taxon>Asterales</taxon>
        <taxon>Asteraceae</taxon>
        <taxon>Asteroideae</taxon>
        <taxon>Heliantheae alliance</taxon>
        <taxon>Heliantheae</taxon>
        <taxon>Helianthus</taxon>
    </lineage>
</organism>
<dbReference type="Pfam" id="PF00450">
    <property type="entry name" value="Peptidase_S10"/>
    <property type="match status" value="1"/>
</dbReference>
<reference evidence="2" key="1">
    <citation type="journal article" date="2017" name="Nature">
        <title>The sunflower genome provides insights into oil metabolism, flowering and Asterid evolution.</title>
        <authorList>
            <person name="Badouin H."/>
            <person name="Gouzy J."/>
            <person name="Grassa C.J."/>
            <person name="Murat F."/>
            <person name="Staton S.E."/>
            <person name="Cottret L."/>
            <person name="Lelandais-Briere C."/>
            <person name="Owens G.L."/>
            <person name="Carrere S."/>
            <person name="Mayjonade B."/>
            <person name="Legrand L."/>
            <person name="Gill N."/>
            <person name="Kane N.C."/>
            <person name="Bowers J.E."/>
            <person name="Hubner S."/>
            <person name="Bellec A."/>
            <person name="Berard A."/>
            <person name="Berges H."/>
            <person name="Blanchet N."/>
            <person name="Boniface M.C."/>
            <person name="Brunel D."/>
            <person name="Catrice O."/>
            <person name="Chaidir N."/>
            <person name="Claudel C."/>
            <person name="Donnadieu C."/>
            <person name="Faraut T."/>
            <person name="Fievet G."/>
            <person name="Helmstetter N."/>
            <person name="King M."/>
            <person name="Knapp S.J."/>
            <person name="Lai Z."/>
            <person name="Le Paslier M.C."/>
            <person name="Lippi Y."/>
            <person name="Lorenzon L."/>
            <person name="Mandel J.R."/>
            <person name="Marage G."/>
            <person name="Marchand G."/>
            <person name="Marquand E."/>
            <person name="Bret-Mestries E."/>
            <person name="Morien E."/>
            <person name="Nambeesan S."/>
            <person name="Nguyen T."/>
            <person name="Pegot-Espagnet P."/>
            <person name="Pouilly N."/>
            <person name="Raftis F."/>
            <person name="Sallet E."/>
            <person name="Schiex T."/>
            <person name="Thomas J."/>
            <person name="Vandecasteele C."/>
            <person name="Vares D."/>
            <person name="Vear F."/>
            <person name="Vautrin S."/>
            <person name="Crespi M."/>
            <person name="Mangin B."/>
            <person name="Burke J.M."/>
            <person name="Salse J."/>
            <person name="Munos S."/>
            <person name="Vincourt P."/>
            <person name="Rieseberg L.H."/>
            <person name="Langlade N.B."/>
        </authorList>
    </citation>
    <scope>NUCLEOTIDE SEQUENCE</scope>
    <source>
        <tissue evidence="2">Leaves</tissue>
    </source>
</reference>
<dbReference type="InterPro" id="IPR029058">
    <property type="entry name" value="AB_hydrolase_fold"/>
</dbReference>
<keyword evidence="2" id="KW-0121">Carboxypeptidase</keyword>
<dbReference type="PANTHER" id="PTHR11802">
    <property type="entry name" value="SERINE PROTEASE FAMILY S10 SERINE CARBOXYPEPTIDASE"/>
    <property type="match status" value="1"/>
</dbReference>
<dbReference type="PANTHER" id="PTHR11802:SF511">
    <property type="entry name" value="CARBOXYPEPTIDASE"/>
    <property type="match status" value="1"/>
</dbReference>
<comment type="caution">
    <text evidence="2">The sequence shown here is derived from an EMBL/GenBank/DDBJ whole genome shotgun (WGS) entry which is preliminary data.</text>
</comment>
<dbReference type="AlphaFoldDB" id="A0A9K3JG72"/>
<keyword evidence="3" id="KW-1185">Reference proteome</keyword>
<accession>A0A9K3JG72</accession>
<name>A0A9K3JG72_HELAN</name>
<dbReference type="GO" id="GO:0006508">
    <property type="term" value="P:proteolysis"/>
    <property type="evidence" value="ECO:0007669"/>
    <property type="project" value="InterPro"/>
</dbReference>
<comment type="similarity">
    <text evidence="1">Belongs to the peptidase S10 family.</text>
</comment>
<dbReference type="InterPro" id="IPR001563">
    <property type="entry name" value="Peptidase_S10"/>
</dbReference>
<sequence length="162" mass="18406">MHTICINFYCITRMNVNNLGLNLQIGNAVIDEELYQKGKYDYWWSHAMISDSTHDSIFKYCDFASNASSTMCDDIIDKAWNEKGDVDVYNIYAPICLTPAERNTSAIPGSVRPLSTFHHLLKKGIFLEMGKVMFQTPLAYACIYVWAFGGKSESALILTLFY</sequence>
<dbReference type="Gene3D" id="3.40.50.1820">
    <property type="entry name" value="alpha/beta hydrolase"/>
    <property type="match status" value="1"/>
</dbReference>
<protein>
    <submittedName>
        <fullName evidence="2">Carboxypeptidase D</fullName>
        <ecNumber evidence="2">3.4.16.6</ecNumber>
    </submittedName>
</protein>
<dbReference type="EC" id="3.4.16.6" evidence="2"/>
<reference evidence="2" key="2">
    <citation type="submission" date="2020-06" db="EMBL/GenBank/DDBJ databases">
        <title>Helianthus annuus Genome sequencing and assembly Release 2.</title>
        <authorList>
            <person name="Gouzy J."/>
            <person name="Langlade N."/>
            <person name="Munos S."/>
        </authorList>
    </citation>
    <scope>NUCLEOTIDE SEQUENCE</scope>
    <source>
        <tissue evidence="2">Leaves</tissue>
    </source>
</reference>
<dbReference type="SUPFAM" id="SSF53474">
    <property type="entry name" value="alpha/beta-Hydrolases"/>
    <property type="match status" value="1"/>
</dbReference>
<dbReference type="GO" id="GO:0004185">
    <property type="term" value="F:serine-type carboxypeptidase activity"/>
    <property type="evidence" value="ECO:0007669"/>
    <property type="project" value="UniProtKB-EC"/>
</dbReference>
<evidence type="ECO:0000313" key="2">
    <source>
        <dbReference type="EMBL" id="KAF5813955.1"/>
    </source>
</evidence>
<proteinExistence type="inferred from homology"/>
<dbReference type="Proteomes" id="UP000215914">
    <property type="component" value="Unassembled WGS sequence"/>
</dbReference>
<dbReference type="Gramene" id="mRNA:HanXRQr2_Chr03g0104871">
    <property type="protein sequence ID" value="CDS:HanXRQr2_Chr03g0104871.1"/>
    <property type="gene ID" value="HanXRQr2_Chr03g0104871"/>
</dbReference>
<dbReference type="EMBL" id="MNCJ02000318">
    <property type="protein sequence ID" value="KAF5813955.1"/>
    <property type="molecule type" value="Genomic_DNA"/>
</dbReference>
<keyword evidence="2" id="KW-0378">Hydrolase</keyword>
<keyword evidence="2" id="KW-0645">Protease</keyword>
<gene>
    <name evidence="2" type="ORF">HanXRQr2_Chr03g0104871</name>
</gene>
<evidence type="ECO:0000313" key="3">
    <source>
        <dbReference type="Proteomes" id="UP000215914"/>
    </source>
</evidence>
<evidence type="ECO:0000256" key="1">
    <source>
        <dbReference type="ARBA" id="ARBA00009431"/>
    </source>
</evidence>